<evidence type="ECO:0000313" key="2">
    <source>
        <dbReference type="EMBL" id="WFC94849.1"/>
    </source>
</evidence>
<dbReference type="EMBL" id="CP119952">
    <property type="protein sequence ID" value="WFC94849.1"/>
    <property type="molecule type" value="Genomic_DNA"/>
</dbReference>
<dbReference type="Proteomes" id="UP001216638">
    <property type="component" value="Chromosome 2"/>
</dbReference>
<gene>
    <name evidence="2" type="ORF">MBRA1_001486</name>
</gene>
<proteinExistence type="predicted"/>
<evidence type="ECO:0000256" key="1">
    <source>
        <dbReference type="SAM" id="MobiDB-lite"/>
    </source>
</evidence>
<name>A0AAF0DSD2_9BASI</name>
<dbReference type="AlphaFoldDB" id="A0AAF0DSD2"/>
<sequence length="310" mass="32663">MDETWSWAQARAPRHALESDDEEDDGMGARTTPRVVDVTLRPAWTPSSAAAPPLVVLLGDVGAAALAMHAPHANQFYAVASTVEIDGHAAAYVAAPSSTGEAAVALVPRPEWLPMDACAPFAEALLGALAPSSVAVVHSYVPSTYIEEAPAPAADAPLRFLAQVPAGERAPESWSVAPHAGYVPWAVPNTVTGVPAALFAEAMHRRVPALLLLAPDARHVPPPAGWTPQRLVVPYEMQHMDEREAHVRLAHLAPALSPRWARDVCALLPPSSQGAAPSGQDTLHRVATQYLYAAQSHAHAGHVGDGGMYI</sequence>
<organism evidence="2 3">
    <name type="scientific">Malassezia brasiliensis</name>
    <dbReference type="NCBI Taxonomy" id="1821822"/>
    <lineage>
        <taxon>Eukaryota</taxon>
        <taxon>Fungi</taxon>
        <taxon>Dikarya</taxon>
        <taxon>Basidiomycota</taxon>
        <taxon>Ustilaginomycotina</taxon>
        <taxon>Malasseziomycetes</taxon>
        <taxon>Malasseziales</taxon>
        <taxon>Malasseziaceae</taxon>
        <taxon>Malassezia</taxon>
    </lineage>
</organism>
<accession>A0AAF0DSD2</accession>
<keyword evidence="3" id="KW-1185">Reference proteome</keyword>
<feature type="region of interest" description="Disordered" evidence="1">
    <location>
        <begin position="1"/>
        <end position="30"/>
    </location>
</feature>
<protein>
    <submittedName>
        <fullName evidence="2">Uncharacterized protein</fullName>
    </submittedName>
</protein>
<reference evidence="2" key="1">
    <citation type="submission" date="2023-03" db="EMBL/GenBank/DDBJ databases">
        <title>Mating type loci evolution in Malassezia.</title>
        <authorList>
            <person name="Coelho M.A."/>
        </authorList>
    </citation>
    <scope>NUCLEOTIDE SEQUENCE</scope>
    <source>
        <strain evidence="2">CBS 14135</strain>
    </source>
</reference>
<evidence type="ECO:0000313" key="3">
    <source>
        <dbReference type="Proteomes" id="UP001216638"/>
    </source>
</evidence>